<dbReference type="AlphaFoldDB" id="A0A090N4T6"/>
<dbReference type="Proteomes" id="UP000009170">
    <property type="component" value="Unassembled WGS sequence"/>
</dbReference>
<gene>
    <name evidence="2" type="ORF">OT_ostta08g00810</name>
</gene>
<sequence>MEGYRARYVVPGKFAPLKHFMVGVFALAFGLETYHHHKYHGHDDAGAAGGAGAGEEEKKPVTAASARERAAPELDTVQREVEELGARVRAMRAEMMGRE</sequence>
<comment type="caution">
    <text evidence="2">The sequence shown here is derived from an EMBL/GenBank/DDBJ whole genome shotgun (WGS) entry which is preliminary data.</text>
</comment>
<proteinExistence type="predicted"/>
<dbReference type="EMBL" id="CAID01000008">
    <property type="protein sequence ID" value="CEG01371.1"/>
    <property type="molecule type" value="Genomic_DNA"/>
</dbReference>
<dbReference type="RefSeq" id="XP_022840914.1">
    <property type="nucleotide sequence ID" value="XM_022983500.1"/>
</dbReference>
<protein>
    <submittedName>
        <fullName evidence="2">Unnamed product</fullName>
    </submittedName>
</protein>
<feature type="region of interest" description="Disordered" evidence="1">
    <location>
        <begin position="40"/>
        <end position="78"/>
    </location>
</feature>
<organism evidence="2 3">
    <name type="scientific">Ostreococcus tauri</name>
    <name type="common">Marine green alga</name>
    <dbReference type="NCBI Taxonomy" id="70448"/>
    <lineage>
        <taxon>Eukaryota</taxon>
        <taxon>Viridiplantae</taxon>
        <taxon>Chlorophyta</taxon>
        <taxon>Mamiellophyceae</taxon>
        <taxon>Mamiellales</taxon>
        <taxon>Bathycoccaceae</taxon>
        <taxon>Ostreococcus</taxon>
    </lineage>
</organism>
<dbReference type="GeneID" id="9833461"/>
<evidence type="ECO:0000313" key="3">
    <source>
        <dbReference type="Proteomes" id="UP000009170"/>
    </source>
</evidence>
<feature type="compositionally biased region" description="Basic and acidic residues" evidence="1">
    <location>
        <begin position="55"/>
        <end position="78"/>
    </location>
</feature>
<dbReference type="KEGG" id="ota:OT_ostta08g00810"/>
<keyword evidence="3" id="KW-1185">Reference proteome</keyword>
<dbReference type="InParanoid" id="A0A090N4T6"/>
<evidence type="ECO:0000256" key="1">
    <source>
        <dbReference type="SAM" id="MobiDB-lite"/>
    </source>
</evidence>
<accession>A0A090N4T6</accession>
<reference evidence="2 3" key="2">
    <citation type="journal article" date="2014" name="BMC Genomics">
        <title>An improved genome of the model marine alga Ostreococcus tauri unfolds by assessing Illumina de novo assemblies.</title>
        <authorList>
            <person name="Blanc-Mathieu R."/>
            <person name="Verhelst B."/>
            <person name="Derelle E."/>
            <person name="Rombauts S."/>
            <person name="Bouget F.Y."/>
            <person name="Carre I."/>
            <person name="Chateau A."/>
            <person name="Eyre-Walker A."/>
            <person name="Grimsley N."/>
            <person name="Moreau H."/>
            <person name="Piegu B."/>
            <person name="Rivals E."/>
            <person name="Schackwitz W."/>
            <person name="Van de Peer Y."/>
            <person name="Piganeau G."/>
        </authorList>
    </citation>
    <scope>NUCLEOTIDE SEQUENCE [LARGE SCALE GENOMIC DNA]</scope>
    <source>
        <strain evidence="3">OTTH 0595 / CCAP 157/2 / RCC745</strain>
    </source>
</reference>
<reference evidence="3" key="1">
    <citation type="journal article" date="2006" name="Proc. Natl. Acad. Sci. U.S.A.">
        <title>Genome analysis of the smallest free-living eukaryote Ostreococcus tauri unveils many unique features.</title>
        <authorList>
            <person name="Derelle E."/>
            <person name="Ferraz C."/>
            <person name="Rombauts S."/>
            <person name="Rouze P."/>
            <person name="Worden A.Z."/>
            <person name="Robbens S."/>
            <person name="Partensky F."/>
            <person name="Degroeve S."/>
            <person name="Echeynie S."/>
            <person name="Cooke R."/>
            <person name="Saeys Y."/>
            <person name="Wuyts J."/>
            <person name="Jabbari K."/>
            <person name="Bowler C."/>
            <person name="Panaud O."/>
            <person name="Piegu B."/>
            <person name="Ball S.G."/>
            <person name="Ral J.-P."/>
            <person name="Bouget F.-Y."/>
            <person name="Piganeau G."/>
            <person name="De Baets B."/>
            <person name="Picard A."/>
            <person name="Delseny M."/>
            <person name="Demaille J."/>
            <person name="Van de Peer Y."/>
            <person name="Moreau H."/>
        </authorList>
    </citation>
    <scope>NUCLEOTIDE SEQUENCE [LARGE SCALE GENOMIC DNA]</scope>
    <source>
        <strain evidence="3">OTTH 0595 / CCAP 157/2 / RCC745</strain>
    </source>
</reference>
<name>A0A090N4T6_OSTTA</name>
<evidence type="ECO:0000313" key="2">
    <source>
        <dbReference type="EMBL" id="CEG01371.1"/>
    </source>
</evidence>
<dbReference type="OrthoDB" id="5561579at2759"/>